<evidence type="ECO:0000256" key="12">
    <source>
        <dbReference type="SAM" id="MobiDB-lite"/>
    </source>
</evidence>
<evidence type="ECO:0000256" key="3">
    <source>
        <dbReference type="ARBA" id="ARBA00022448"/>
    </source>
</evidence>
<dbReference type="GO" id="GO:0005315">
    <property type="term" value="F:phosphate transmembrane transporter activity"/>
    <property type="evidence" value="ECO:0007669"/>
    <property type="project" value="InterPro"/>
</dbReference>
<accession>A0A090M6Y6</accession>
<evidence type="ECO:0000256" key="10">
    <source>
        <dbReference type="PROSITE-ProRule" id="PRU00282"/>
    </source>
</evidence>
<keyword evidence="15" id="KW-1185">Reference proteome</keyword>
<keyword evidence="9 10" id="KW-0472">Membrane</keyword>
<organism evidence="14 15">
    <name type="scientific">Ostreococcus tauri</name>
    <name type="common">Marine green alga</name>
    <dbReference type="NCBI Taxonomy" id="70448"/>
    <lineage>
        <taxon>Eukaryota</taxon>
        <taxon>Viridiplantae</taxon>
        <taxon>Chlorophyta</taxon>
        <taxon>Mamiellophyceae</taxon>
        <taxon>Mamiellales</taxon>
        <taxon>Bathycoccaceae</taxon>
        <taxon>Ostreococcus</taxon>
    </lineage>
</organism>
<evidence type="ECO:0000256" key="11">
    <source>
        <dbReference type="RuleBase" id="RU000488"/>
    </source>
</evidence>
<dbReference type="Proteomes" id="UP000009170">
    <property type="component" value="Unassembled WGS sequence"/>
</dbReference>
<feature type="repeat" description="Solcar" evidence="10">
    <location>
        <begin position="217"/>
        <end position="312"/>
    </location>
</feature>
<dbReference type="GeneID" id="9836044"/>
<comment type="subcellular location">
    <subcellularLocation>
        <location evidence="1">Mitochondrion inner membrane</location>
        <topology evidence="1">Multi-pass membrane protein</topology>
    </subcellularLocation>
</comment>
<feature type="transmembrane region" description="Helical" evidence="13">
    <location>
        <begin position="123"/>
        <end position="144"/>
    </location>
</feature>
<dbReference type="KEGG" id="ota:OT_ostta12g02710"/>
<comment type="caution">
    <text evidence="14">The sequence shown here is derived from an EMBL/GenBank/DDBJ whole genome shotgun (WGS) entry which is preliminary data.</text>
</comment>
<gene>
    <name evidence="14" type="ORF">OT_ostta12g02710</name>
</gene>
<keyword evidence="4 10" id="KW-0812">Transmembrane</keyword>
<dbReference type="GO" id="GO:0005743">
    <property type="term" value="C:mitochondrial inner membrane"/>
    <property type="evidence" value="ECO:0007669"/>
    <property type="project" value="UniProtKB-SubCell"/>
</dbReference>
<evidence type="ECO:0000256" key="7">
    <source>
        <dbReference type="ARBA" id="ARBA00022989"/>
    </source>
</evidence>
<dbReference type="GO" id="GO:1990547">
    <property type="term" value="P:mitochondrial phosphate ion transmembrane transport"/>
    <property type="evidence" value="ECO:0007669"/>
    <property type="project" value="InterPro"/>
</dbReference>
<dbReference type="RefSeq" id="XP_003082422.2">
    <property type="nucleotide sequence ID" value="XM_003082374.2"/>
</dbReference>
<dbReference type="PROSITE" id="PS50920">
    <property type="entry name" value="SOLCAR"/>
    <property type="match status" value="3"/>
</dbReference>
<reference evidence="15" key="1">
    <citation type="journal article" date="2006" name="Proc. Natl. Acad. Sci. U.S.A.">
        <title>Genome analysis of the smallest free-living eukaryote Ostreococcus tauri unveils many unique features.</title>
        <authorList>
            <person name="Derelle E."/>
            <person name="Ferraz C."/>
            <person name="Rombauts S."/>
            <person name="Rouze P."/>
            <person name="Worden A.Z."/>
            <person name="Robbens S."/>
            <person name="Partensky F."/>
            <person name="Degroeve S."/>
            <person name="Echeynie S."/>
            <person name="Cooke R."/>
            <person name="Saeys Y."/>
            <person name="Wuyts J."/>
            <person name="Jabbari K."/>
            <person name="Bowler C."/>
            <person name="Panaud O."/>
            <person name="Piegu B."/>
            <person name="Ball S.G."/>
            <person name="Ral J.-P."/>
            <person name="Bouget F.-Y."/>
            <person name="Piganeau G."/>
            <person name="De Baets B."/>
            <person name="Picard A."/>
            <person name="Delseny M."/>
            <person name="Demaille J."/>
            <person name="Van de Peer Y."/>
            <person name="Moreau H."/>
        </authorList>
    </citation>
    <scope>NUCLEOTIDE SEQUENCE [LARGE SCALE GENOMIC DNA]</scope>
    <source>
        <strain evidence="15">OTTH 0595 / CCAP 157/2 / RCC745</strain>
    </source>
</reference>
<dbReference type="Pfam" id="PF00153">
    <property type="entry name" value="Mito_carr"/>
    <property type="match status" value="3"/>
</dbReference>
<evidence type="ECO:0000256" key="9">
    <source>
        <dbReference type="ARBA" id="ARBA00023136"/>
    </source>
</evidence>
<evidence type="ECO:0000256" key="1">
    <source>
        <dbReference type="ARBA" id="ARBA00004448"/>
    </source>
</evidence>
<reference evidence="14 15" key="2">
    <citation type="journal article" date="2014" name="BMC Genomics">
        <title>An improved genome of the model marine alga Ostreococcus tauri unfolds by assessing Illumina de novo assemblies.</title>
        <authorList>
            <person name="Blanc-Mathieu R."/>
            <person name="Verhelst B."/>
            <person name="Derelle E."/>
            <person name="Rombauts S."/>
            <person name="Bouget F.Y."/>
            <person name="Carre I."/>
            <person name="Chateau A."/>
            <person name="Eyre-Walker A."/>
            <person name="Grimsley N."/>
            <person name="Moreau H."/>
            <person name="Piegu B."/>
            <person name="Rivals E."/>
            <person name="Schackwitz W."/>
            <person name="Van de Peer Y."/>
            <person name="Piganeau G."/>
        </authorList>
    </citation>
    <scope>NUCLEOTIDE SEQUENCE [LARGE SCALE GENOMIC DNA]</scope>
    <source>
        <strain evidence="15">OTTH 0595 / CCAP 157/2 / RCC745</strain>
    </source>
</reference>
<dbReference type="SUPFAM" id="SSF103506">
    <property type="entry name" value="Mitochondrial carrier"/>
    <property type="match status" value="1"/>
</dbReference>
<feature type="compositionally biased region" description="Low complexity" evidence="12">
    <location>
        <begin position="13"/>
        <end position="23"/>
    </location>
</feature>
<keyword evidence="7 13" id="KW-1133">Transmembrane helix</keyword>
<dbReference type="Gene3D" id="1.50.40.10">
    <property type="entry name" value="Mitochondrial carrier domain"/>
    <property type="match status" value="1"/>
</dbReference>
<dbReference type="InterPro" id="IPR002067">
    <property type="entry name" value="MCP"/>
</dbReference>
<evidence type="ECO:0000256" key="2">
    <source>
        <dbReference type="ARBA" id="ARBA00006375"/>
    </source>
</evidence>
<evidence type="ECO:0000256" key="4">
    <source>
        <dbReference type="ARBA" id="ARBA00022692"/>
    </source>
</evidence>
<sequence>MSAAPVSRPPRPSRWAPSTTRARARTRALPPVVAAAVSGGVAACVSHSASVPLDVVKTKLQTETFEDVSALGVAREIARRHGVVALTAGWTQTFVGYGLQGALKYGGFDAAKRLASVDGDGSIASLVTLALCAMCAEIVGSAVLTPMEQMRIRAVSDAGYGGLSFGEAARRFGREGGFGTTLGNLPVIYAKMLPYTAVQLVSYDVFTRVLADSGLTSTATTRPAAALLAGVLASLASQPGDTVLSVLNKGRASGAHAEDDGGTSIQIARPSAITVASELGAIGLMTGWRARLLHTGSVVFVQLLIYDFIRDALAR</sequence>
<feature type="repeat" description="Solcar" evidence="10">
    <location>
        <begin position="30"/>
        <end position="114"/>
    </location>
</feature>
<evidence type="ECO:0000256" key="5">
    <source>
        <dbReference type="ARBA" id="ARBA00022737"/>
    </source>
</evidence>
<feature type="region of interest" description="Disordered" evidence="12">
    <location>
        <begin position="1"/>
        <end position="23"/>
    </location>
</feature>
<dbReference type="AlphaFoldDB" id="A0A090M6Y6"/>
<evidence type="ECO:0000256" key="6">
    <source>
        <dbReference type="ARBA" id="ARBA00022792"/>
    </source>
</evidence>
<dbReference type="OrthoDB" id="427452at2759"/>
<dbReference type="InterPro" id="IPR023395">
    <property type="entry name" value="MCP_dom_sf"/>
</dbReference>
<comment type="similarity">
    <text evidence="2 11">Belongs to the mitochondrial carrier (TC 2.A.29) family.</text>
</comment>
<feature type="repeat" description="Solcar" evidence="10">
    <location>
        <begin position="124"/>
        <end position="209"/>
    </location>
</feature>
<keyword evidence="5" id="KW-0677">Repeat</keyword>
<dbReference type="PANTHER" id="PTHR45671">
    <property type="entry name" value="SOLUTE CARRIER FAMILY 25 (MITOCHONDRIAL CARRIER PHOSPHATE CARRIER), MEMBER 3, LIKE-RELATED-RELATED"/>
    <property type="match status" value="1"/>
</dbReference>
<keyword evidence="6" id="KW-0999">Mitochondrion inner membrane</keyword>
<dbReference type="STRING" id="70448.A0A090M6Y6"/>
<protein>
    <submittedName>
        <fullName evidence="14">Mitochondrial substrate/solute carrier</fullName>
    </submittedName>
</protein>
<dbReference type="InterPro" id="IPR044677">
    <property type="entry name" value="SLC25A3/Pic2/Mir1-like"/>
</dbReference>
<dbReference type="PRINTS" id="PR00926">
    <property type="entry name" value="MITOCARRIER"/>
</dbReference>
<dbReference type="InterPro" id="IPR018108">
    <property type="entry name" value="MCP_transmembrane"/>
</dbReference>
<dbReference type="PANTHER" id="PTHR45671:SF12">
    <property type="entry name" value="MITOCHONDRIAL PHOSPHATE CARRIER PROTEIN"/>
    <property type="match status" value="1"/>
</dbReference>
<keyword evidence="8" id="KW-0496">Mitochondrion</keyword>
<proteinExistence type="inferred from homology"/>
<evidence type="ECO:0000313" key="14">
    <source>
        <dbReference type="EMBL" id="CEF99961.1"/>
    </source>
</evidence>
<dbReference type="InParanoid" id="A0A090M6Y6"/>
<keyword evidence="3 11" id="KW-0813">Transport</keyword>
<evidence type="ECO:0000256" key="8">
    <source>
        <dbReference type="ARBA" id="ARBA00023128"/>
    </source>
</evidence>
<dbReference type="EMBL" id="CAID01000012">
    <property type="protein sequence ID" value="CEF99961.1"/>
    <property type="molecule type" value="Genomic_DNA"/>
</dbReference>
<name>A0A090M6Y6_OSTTA</name>
<evidence type="ECO:0000313" key="15">
    <source>
        <dbReference type="Proteomes" id="UP000009170"/>
    </source>
</evidence>
<evidence type="ECO:0000256" key="13">
    <source>
        <dbReference type="SAM" id="Phobius"/>
    </source>
</evidence>